<accession>A0ABT9VBQ1</accession>
<organism evidence="2 3">
    <name type="scientific">Alkalibacillus salilacus</name>
    <dbReference type="NCBI Taxonomy" id="284582"/>
    <lineage>
        <taxon>Bacteria</taxon>
        <taxon>Bacillati</taxon>
        <taxon>Bacillota</taxon>
        <taxon>Bacilli</taxon>
        <taxon>Bacillales</taxon>
        <taxon>Bacillaceae</taxon>
        <taxon>Alkalibacillus</taxon>
    </lineage>
</organism>
<dbReference type="RefSeq" id="WP_306974077.1">
    <property type="nucleotide sequence ID" value="NZ_JAUSTQ010000001.1"/>
</dbReference>
<dbReference type="SUPFAM" id="SSF52821">
    <property type="entry name" value="Rhodanese/Cell cycle control phosphatase"/>
    <property type="match status" value="1"/>
</dbReference>
<feature type="domain" description="Rhodanese" evidence="1">
    <location>
        <begin position="15"/>
        <end position="95"/>
    </location>
</feature>
<keyword evidence="3" id="KW-1185">Reference proteome</keyword>
<gene>
    <name evidence="2" type="ORF">J2S77_000357</name>
</gene>
<dbReference type="InterPro" id="IPR036873">
    <property type="entry name" value="Rhodanese-like_dom_sf"/>
</dbReference>
<dbReference type="InterPro" id="IPR050229">
    <property type="entry name" value="GlpE_sulfurtransferase"/>
</dbReference>
<dbReference type="PROSITE" id="PS50206">
    <property type="entry name" value="RHODANESE_3"/>
    <property type="match status" value="1"/>
</dbReference>
<dbReference type="PANTHER" id="PTHR43031">
    <property type="entry name" value="FAD-DEPENDENT OXIDOREDUCTASE"/>
    <property type="match status" value="1"/>
</dbReference>
<comment type="caution">
    <text evidence="2">The sequence shown here is derived from an EMBL/GenBank/DDBJ whole genome shotgun (WGS) entry which is preliminary data.</text>
</comment>
<dbReference type="Proteomes" id="UP001224359">
    <property type="component" value="Unassembled WGS sequence"/>
</dbReference>
<evidence type="ECO:0000313" key="3">
    <source>
        <dbReference type="Proteomes" id="UP001224359"/>
    </source>
</evidence>
<dbReference type="CDD" id="cd00158">
    <property type="entry name" value="RHOD"/>
    <property type="match status" value="1"/>
</dbReference>
<dbReference type="Pfam" id="PF00581">
    <property type="entry name" value="Rhodanese"/>
    <property type="match status" value="1"/>
</dbReference>
<protein>
    <submittedName>
        <fullName evidence="2">Rhodanese-related sulfurtransferase</fullName>
    </submittedName>
</protein>
<evidence type="ECO:0000313" key="2">
    <source>
        <dbReference type="EMBL" id="MDQ0158407.1"/>
    </source>
</evidence>
<proteinExistence type="predicted"/>
<dbReference type="EMBL" id="JAUSTQ010000001">
    <property type="protein sequence ID" value="MDQ0158407.1"/>
    <property type="molecule type" value="Genomic_DNA"/>
</dbReference>
<dbReference type="InterPro" id="IPR001763">
    <property type="entry name" value="Rhodanese-like_dom"/>
</dbReference>
<name>A0ABT9VBQ1_9BACI</name>
<dbReference type="PANTHER" id="PTHR43031:SF17">
    <property type="entry name" value="SULFURTRANSFERASE YTWF-RELATED"/>
    <property type="match status" value="1"/>
</dbReference>
<sequence length="98" mass="10957">MKEIKPEEVKELVDQDADVTVIDVREADEVAEGHIPGAKNIPLGLLEFRENELDKNEDYIMVCRSGGRSGKATQYLEERGYKVKNMTGGMLAWDGSTQ</sequence>
<evidence type="ECO:0000259" key="1">
    <source>
        <dbReference type="PROSITE" id="PS50206"/>
    </source>
</evidence>
<dbReference type="SMART" id="SM00450">
    <property type="entry name" value="RHOD"/>
    <property type="match status" value="1"/>
</dbReference>
<dbReference type="Gene3D" id="3.40.250.10">
    <property type="entry name" value="Rhodanese-like domain"/>
    <property type="match status" value="1"/>
</dbReference>
<reference evidence="2 3" key="1">
    <citation type="submission" date="2023-07" db="EMBL/GenBank/DDBJ databases">
        <title>Genomic Encyclopedia of Type Strains, Phase IV (KMG-IV): sequencing the most valuable type-strain genomes for metagenomic binning, comparative biology and taxonomic classification.</title>
        <authorList>
            <person name="Goeker M."/>
        </authorList>
    </citation>
    <scope>NUCLEOTIDE SEQUENCE [LARGE SCALE GENOMIC DNA]</scope>
    <source>
        <strain evidence="2 3">DSM 16460</strain>
    </source>
</reference>